<feature type="domain" description="AAA+ ATPase" evidence="2">
    <location>
        <begin position="225"/>
        <end position="359"/>
    </location>
</feature>
<name>A0ABT2NY01_9GAMM</name>
<dbReference type="PROSITE" id="PS00674">
    <property type="entry name" value="AAA"/>
    <property type="match status" value="1"/>
</dbReference>
<dbReference type="InterPro" id="IPR003959">
    <property type="entry name" value="ATPase_AAA_core"/>
</dbReference>
<evidence type="ECO:0000313" key="4">
    <source>
        <dbReference type="Proteomes" id="UP001431192"/>
    </source>
</evidence>
<keyword evidence="1" id="KW-0547">Nucleotide-binding</keyword>
<accession>A0ABT2NY01</accession>
<dbReference type="Pfam" id="PF00004">
    <property type="entry name" value="AAA"/>
    <property type="match status" value="2"/>
</dbReference>
<sequence length="677" mass="76022">MIKPKLNVKRANHCYYLSTQVAETLLTTAMRYGFAYVPSQVVAALVGIKLQHGINYDIESTLEEFPIKDIHPTTTQIVHHNAEFICDLFKLDLKMKSVITLIILMNANLGLNELLSLLSDHDSDILIHTLEQDTGLDRYAIEQQLQPLVENNLIEDGLLHLPYRLTLPTPYKRILVTQKLTSREAFIEPIIKRSPAAKFTLKQFEHVNADLVCRYLKAAAKQSLTGVNILLYDPAGTGKTELSRTLAKSLKRSLLEVQSVQFEDGNITNEFLSKQPTSQRISYLNLMQSLLNGTDGSLLLVDECESVFKHADEHYSKEGLMRLLETNPVPTIWITNHISMLEPSYIRRFKLVMDIPVPDESFAYSMSKAMLKQLKVSDAFRLELAYKTKAAPAFIANAAHVANALALTGEHAETVVLEVVDAMLEACGEEQALPQYEGQLNFDPSCLNLTTTNGQDAETIISDIDDAIENGLPLRVLLSGPAGTGKTGWVHHLAENHGMDIMHIKCSDVLSKYVGESEQNIAALFKEAHRENKLMLFDEVDSLLSKRESAQAQYEVQLINELLSQLECYSVPVFAATNALASIDSAVMRRFDFKLVCDYLTEAQRHTMYRQVLGITKLTHSEKDQLHTLNQLTPGDFAILARRMVFQPNHNHRTTAITLLAEENNRKQAKGHIGFIR</sequence>
<dbReference type="InterPro" id="IPR003960">
    <property type="entry name" value="ATPase_AAA_CS"/>
</dbReference>
<dbReference type="Proteomes" id="UP001431192">
    <property type="component" value="Unassembled WGS sequence"/>
</dbReference>
<evidence type="ECO:0000259" key="2">
    <source>
        <dbReference type="SMART" id="SM00382"/>
    </source>
</evidence>
<evidence type="ECO:0000256" key="1">
    <source>
        <dbReference type="RuleBase" id="RU003651"/>
    </source>
</evidence>
<dbReference type="CDD" id="cd19481">
    <property type="entry name" value="RecA-like_protease"/>
    <property type="match status" value="1"/>
</dbReference>
<reference evidence="3" key="1">
    <citation type="submission" date="2022-09" db="EMBL/GenBank/DDBJ databases">
        <title>Shewanella sp. KJ10-1 sp.nov, isolated from marine algae.</title>
        <authorList>
            <person name="Butt M."/>
            <person name="Lee J.K."/>
            <person name="Kim J.M."/>
            <person name="Choi D.G."/>
        </authorList>
    </citation>
    <scope>NUCLEOTIDE SEQUENCE</scope>
    <source>
        <strain evidence="3">KJ10-1</strain>
    </source>
</reference>
<comment type="similarity">
    <text evidence="1">Belongs to the AAA ATPase family.</text>
</comment>
<keyword evidence="4" id="KW-1185">Reference proteome</keyword>
<dbReference type="SMART" id="SM00382">
    <property type="entry name" value="AAA"/>
    <property type="match status" value="2"/>
</dbReference>
<feature type="domain" description="AAA+ ATPase" evidence="2">
    <location>
        <begin position="472"/>
        <end position="601"/>
    </location>
</feature>
<dbReference type="PANTHER" id="PTHR23074">
    <property type="entry name" value="AAA DOMAIN-CONTAINING"/>
    <property type="match status" value="1"/>
</dbReference>
<dbReference type="InterPro" id="IPR050304">
    <property type="entry name" value="MT-severing_AAA_ATPase"/>
</dbReference>
<dbReference type="RefSeq" id="WP_261731839.1">
    <property type="nucleotide sequence ID" value="NZ_JAODOQ010000001.1"/>
</dbReference>
<dbReference type="InterPro" id="IPR027417">
    <property type="entry name" value="P-loop_NTPase"/>
</dbReference>
<keyword evidence="1" id="KW-0067">ATP-binding</keyword>
<comment type="caution">
    <text evidence="3">The sequence shown here is derived from an EMBL/GenBank/DDBJ whole genome shotgun (WGS) entry which is preliminary data.</text>
</comment>
<proteinExistence type="inferred from homology"/>
<dbReference type="InterPro" id="IPR003593">
    <property type="entry name" value="AAA+_ATPase"/>
</dbReference>
<organism evidence="3 4">
    <name type="scientific">Shewanella phaeophyticola</name>
    <dbReference type="NCBI Taxonomy" id="2978345"/>
    <lineage>
        <taxon>Bacteria</taxon>
        <taxon>Pseudomonadati</taxon>
        <taxon>Pseudomonadota</taxon>
        <taxon>Gammaproteobacteria</taxon>
        <taxon>Alteromonadales</taxon>
        <taxon>Shewanellaceae</taxon>
        <taxon>Shewanella</taxon>
    </lineage>
</organism>
<dbReference type="PANTHER" id="PTHR23074:SF83">
    <property type="entry name" value="VACUOLAR PROTEIN SORTING-ASSOCIATED PROTEIN 4A"/>
    <property type="match status" value="1"/>
</dbReference>
<dbReference type="EMBL" id="JAODOQ010000001">
    <property type="protein sequence ID" value="MCT8985278.1"/>
    <property type="molecule type" value="Genomic_DNA"/>
</dbReference>
<dbReference type="SUPFAM" id="SSF52540">
    <property type="entry name" value="P-loop containing nucleoside triphosphate hydrolases"/>
    <property type="match status" value="2"/>
</dbReference>
<gene>
    <name evidence="3" type="ORF">N4T56_00410</name>
</gene>
<evidence type="ECO:0000313" key="3">
    <source>
        <dbReference type="EMBL" id="MCT8985278.1"/>
    </source>
</evidence>
<dbReference type="Gene3D" id="3.40.50.300">
    <property type="entry name" value="P-loop containing nucleotide triphosphate hydrolases"/>
    <property type="match status" value="2"/>
</dbReference>
<protein>
    <submittedName>
        <fullName evidence="3">AAA family ATPase</fullName>
    </submittedName>
</protein>